<feature type="non-terminal residue" evidence="1">
    <location>
        <position position="32"/>
    </location>
</feature>
<accession>A0A392VQ74</accession>
<keyword evidence="1" id="KW-0808">Transferase</keyword>
<dbReference type="GO" id="GO:0003964">
    <property type="term" value="F:RNA-directed DNA polymerase activity"/>
    <property type="evidence" value="ECO:0007669"/>
    <property type="project" value="UniProtKB-KW"/>
</dbReference>
<dbReference type="InterPro" id="IPR053134">
    <property type="entry name" value="RNA-dir_DNA_polymerase"/>
</dbReference>
<reference evidence="1 2" key="1">
    <citation type="journal article" date="2018" name="Front. Plant Sci.">
        <title>Red Clover (Trifolium pratense) and Zigzag Clover (T. medium) - A Picture of Genomic Similarities and Differences.</title>
        <authorList>
            <person name="Dluhosova J."/>
            <person name="Istvanek J."/>
            <person name="Nedelnik J."/>
            <person name="Repkova J."/>
        </authorList>
    </citation>
    <scope>NUCLEOTIDE SEQUENCE [LARGE SCALE GENOMIC DNA]</scope>
    <source>
        <strain evidence="2">cv. 10/8</strain>
        <tissue evidence="1">Leaf</tissue>
    </source>
</reference>
<keyword evidence="1" id="KW-0548">Nucleotidyltransferase</keyword>
<dbReference type="PANTHER" id="PTHR24559:SF450">
    <property type="entry name" value="RNA-DIRECTED DNA POLYMERASE HOMOLOG"/>
    <property type="match status" value="1"/>
</dbReference>
<keyword evidence="1" id="KW-0695">RNA-directed DNA polymerase</keyword>
<keyword evidence="2" id="KW-1185">Reference proteome</keyword>
<name>A0A392VQ74_9FABA</name>
<dbReference type="PANTHER" id="PTHR24559">
    <property type="entry name" value="TRANSPOSON TY3-I GAG-POL POLYPROTEIN"/>
    <property type="match status" value="1"/>
</dbReference>
<comment type="caution">
    <text evidence="1">The sequence shown here is derived from an EMBL/GenBank/DDBJ whole genome shotgun (WGS) entry which is preliminary data.</text>
</comment>
<dbReference type="AlphaFoldDB" id="A0A392VQ74"/>
<dbReference type="Gene3D" id="3.10.10.10">
    <property type="entry name" value="HIV Type 1 Reverse Transcriptase, subunit A, domain 1"/>
    <property type="match status" value="1"/>
</dbReference>
<dbReference type="SUPFAM" id="SSF56672">
    <property type="entry name" value="DNA/RNA polymerases"/>
    <property type="match status" value="1"/>
</dbReference>
<organism evidence="1 2">
    <name type="scientific">Trifolium medium</name>
    <dbReference type="NCBI Taxonomy" id="97028"/>
    <lineage>
        <taxon>Eukaryota</taxon>
        <taxon>Viridiplantae</taxon>
        <taxon>Streptophyta</taxon>
        <taxon>Embryophyta</taxon>
        <taxon>Tracheophyta</taxon>
        <taxon>Spermatophyta</taxon>
        <taxon>Magnoliopsida</taxon>
        <taxon>eudicotyledons</taxon>
        <taxon>Gunneridae</taxon>
        <taxon>Pentapetalae</taxon>
        <taxon>rosids</taxon>
        <taxon>fabids</taxon>
        <taxon>Fabales</taxon>
        <taxon>Fabaceae</taxon>
        <taxon>Papilionoideae</taxon>
        <taxon>50 kb inversion clade</taxon>
        <taxon>NPAAA clade</taxon>
        <taxon>Hologalegina</taxon>
        <taxon>IRL clade</taxon>
        <taxon>Trifolieae</taxon>
        <taxon>Trifolium</taxon>
    </lineage>
</organism>
<dbReference type="InterPro" id="IPR043502">
    <property type="entry name" value="DNA/RNA_pol_sf"/>
</dbReference>
<evidence type="ECO:0000313" key="2">
    <source>
        <dbReference type="Proteomes" id="UP000265520"/>
    </source>
</evidence>
<protein>
    <submittedName>
        <fullName evidence="1">Reverse transcriptase</fullName>
    </submittedName>
</protein>
<dbReference type="Proteomes" id="UP000265520">
    <property type="component" value="Unassembled WGS sequence"/>
</dbReference>
<sequence>MAFRTHEGHYEFLVMPFGLMNTPSTFQSLMNE</sequence>
<proteinExistence type="predicted"/>
<dbReference type="EMBL" id="LXQA011247491">
    <property type="protein sequence ID" value="MCI90544.1"/>
    <property type="molecule type" value="Genomic_DNA"/>
</dbReference>
<evidence type="ECO:0000313" key="1">
    <source>
        <dbReference type="EMBL" id="MCI90544.1"/>
    </source>
</evidence>